<dbReference type="Gene3D" id="4.10.320.10">
    <property type="entry name" value="E3-binding domain"/>
    <property type="match status" value="1"/>
</dbReference>
<dbReference type="Pfam" id="PF02817">
    <property type="entry name" value="E3_binding"/>
    <property type="match status" value="1"/>
</dbReference>
<evidence type="ECO:0000313" key="4">
    <source>
        <dbReference type="EMBL" id="MCI5755439.1"/>
    </source>
</evidence>
<comment type="similarity">
    <text evidence="1">Belongs to the 2-oxoacid dehydrogenase family.</text>
</comment>
<organism evidence="4 5">
    <name type="scientific">Candidatus Colimorpha enterica</name>
    <dbReference type="NCBI Taxonomy" id="3083063"/>
    <lineage>
        <taxon>Bacteria</taxon>
        <taxon>Pseudomonadati</taxon>
        <taxon>Bacteroidota</taxon>
        <taxon>Bacteroidia</taxon>
        <taxon>Bacteroidales</taxon>
        <taxon>Candidatus Colimorpha</taxon>
    </lineage>
</organism>
<dbReference type="AlphaFoldDB" id="A0AAE3FGH5"/>
<proteinExistence type="inferred from homology"/>
<reference evidence="4 5" key="1">
    <citation type="submission" date="2022-03" db="EMBL/GenBank/DDBJ databases">
        <title>Metagenome-assembled genomes from swine fecal metagenomes.</title>
        <authorList>
            <person name="Holman D.B."/>
            <person name="Kommadath A."/>
        </authorList>
    </citation>
    <scope>NUCLEOTIDE SEQUENCE [LARGE SCALE GENOMIC DNA]</scope>
    <source>
        <strain evidence="4">SUG147</strain>
    </source>
</reference>
<dbReference type="PANTHER" id="PTHR23151">
    <property type="entry name" value="DIHYDROLIPOAMIDE ACETYL/SUCCINYL-TRANSFERASE-RELATED"/>
    <property type="match status" value="1"/>
</dbReference>
<comment type="caution">
    <text evidence="4">The sequence shown here is derived from an EMBL/GenBank/DDBJ whole genome shotgun (WGS) entry which is preliminary data.</text>
</comment>
<dbReference type="InterPro" id="IPR045257">
    <property type="entry name" value="E2/Pdx1"/>
</dbReference>
<dbReference type="Pfam" id="PF00364">
    <property type="entry name" value="Biotin_lipoyl"/>
    <property type="match status" value="1"/>
</dbReference>
<dbReference type="Proteomes" id="UP001139365">
    <property type="component" value="Unassembled WGS sequence"/>
</dbReference>
<dbReference type="PROSITE" id="PS50968">
    <property type="entry name" value="BIOTINYL_LIPOYL"/>
    <property type="match status" value="1"/>
</dbReference>
<gene>
    <name evidence="4" type="ORF">MR241_04005</name>
</gene>
<dbReference type="GO" id="GO:0016746">
    <property type="term" value="F:acyltransferase activity"/>
    <property type="evidence" value="ECO:0007669"/>
    <property type="project" value="InterPro"/>
</dbReference>
<evidence type="ECO:0000256" key="1">
    <source>
        <dbReference type="ARBA" id="ARBA00007317"/>
    </source>
</evidence>
<dbReference type="SUPFAM" id="SSF51230">
    <property type="entry name" value="Single hybrid motif"/>
    <property type="match status" value="1"/>
</dbReference>
<dbReference type="SUPFAM" id="SSF52777">
    <property type="entry name" value="CoA-dependent acyltransferases"/>
    <property type="match status" value="1"/>
</dbReference>
<dbReference type="Gene3D" id="2.40.50.100">
    <property type="match status" value="1"/>
</dbReference>
<feature type="region of interest" description="Disordered" evidence="2">
    <location>
        <begin position="73"/>
        <end position="109"/>
    </location>
</feature>
<dbReference type="SUPFAM" id="SSF47005">
    <property type="entry name" value="Peripheral subunit-binding domain of 2-oxo acid dehydrogenase complex"/>
    <property type="match status" value="1"/>
</dbReference>
<dbReference type="InterPro" id="IPR000089">
    <property type="entry name" value="Biotin_lipoyl"/>
</dbReference>
<sequence length="301" mass="31878">MANIVIMPKQGLQMTEGLITKWLKNVGDTVKEGEPLFEMETDKLTITIDSSFTGTLLKIIRGEGEEVPITEPIALIGNPGDSTSGFTAPASAEEKKEEAPAPSVPATLPAKDMRPAVSAPARAPGGRIFITPRAKMRCAERGITDYSKIPGTGGDGLIIERDVLAYREPEKVTARASDRITVRADVGAAERYVKSAAEGGLDFDFGALIAKASASAAKKYPDFDGIAIKTLCNTDVEGYFPALPADSDALLSAGGIYSDGDRRLTVLSVVFDGEKVEAADAAAFLSRLKSLLENPLLMMAI</sequence>
<name>A0AAE3FGH5_9BACT</name>
<dbReference type="PANTHER" id="PTHR23151:SF90">
    <property type="entry name" value="DIHYDROLIPOYLLYSINE-RESIDUE ACETYLTRANSFERASE COMPONENT OF PYRUVATE DEHYDROGENASE COMPLEX, MITOCHONDRIAL-RELATED"/>
    <property type="match status" value="1"/>
</dbReference>
<evidence type="ECO:0000256" key="2">
    <source>
        <dbReference type="SAM" id="MobiDB-lite"/>
    </source>
</evidence>
<dbReference type="GO" id="GO:0006086">
    <property type="term" value="P:pyruvate decarboxylation to acetyl-CoA"/>
    <property type="evidence" value="ECO:0007669"/>
    <property type="project" value="InterPro"/>
</dbReference>
<feature type="domain" description="Lipoyl-binding" evidence="3">
    <location>
        <begin position="2"/>
        <end position="77"/>
    </location>
</feature>
<dbReference type="InterPro" id="IPR004167">
    <property type="entry name" value="PSBD"/>
</dbReference>
<dbReference type="InterPro" id="IPR036625">
    <property type="entry name" value="E3-bd_dom_sf"/>
</dbReference>
<protein>
    <submittedName>
        <fullName evidence="4">E3 binding domain-containing protein</fullName>
    </submittedName>
</protein>
<evidence type="ECO:0000313" key="5">
    <source>
        <dbReference type="Proteomes" id="UP001139365"/>
    </source>
</evidence>
<dbReference type="InterPro" id="IPR011053">
    <property type="entry name" value="Single_hybrid_motif"/>
</dbReference>
<dbReference type="GO" id="GO:0045254">
    <property type="term" value="C:pyruvate dehydrogenase complex"/>
    <property type="evidence" value="ECO:0007669"/>
    <property type="project" value="InterPro"/>
</dbReference>
<accession>A0AAE3FGH5</accession>
<dbReference type="EMBL" id="JALEMU010000064">
    <property type="protein sequence ID" value="MCI5755439.1"/>
    <property type="molecule type" value="Genomic_DNA"/>
</dbReference>
<evidence type="ECO:0000259" key="3">
    <source>
        <dbReference type="PROSITE" id="PS50968"/>
    </source>
</evidence>
<dbReference type="CDD" id="cd06849">
    <property type="entry name" value="lipoyl_domain"/>
    <property type="match status" value="1"/>
</dbReference>